<dbReference type="InterPro" id="IPR003439">
    <property type="entry name" value="ABC_transporter-like_ATP-bd"/>
</dbReference>
<feature type="domain" description="ABC transporter" evidence="4">
    <location>
        <begin position="25"/>
        <end position="272"/>
    </location>
</feature>
<dbReference type="GO" id="GO:0005524">
    <property type="term" value="F:ATP binding"/>
    <property type="evidence" value="ECO:0007669"/>
    <property type="project" value="UniProtKB-KW"/>
</dbReference>
<organism evidence="5 6">
    <name type="scientific">Agrococcus jejuensis</name>
    <dbReference type="NCBI Taxonomy" id="399736"/>
    <lineage>
        <taxon>Bacteria</taxon>
        <taxon>Bacillati</taxon>
        <taxon>Actinomycetota</taxon>
        <taxon>Actinomycetes</taxon>
        <taxon>Micrococcales</taxon>
        <taxon>Microbacteriaceae</taxon>
        <taxon>Agrococcus</taxon>
    </lineage>
</organism>
<keyword evidence="6" id="KW-1185">Reference proteome</keyword>
<dbReference type="PANTHER" id="PTHR45772">
    <property type="entry name" value="CONSERVED COMPONENT OF ABC TRANSPORTER FOR NATURAL AMINO ACIDS-RELATED"/>
    <property type="match status" value="1"/>
</dbReference>
<dbReference type="InterPro" id="IPR032823">
    <property type="entry name" value="BCA_ABC_TP_C"/>
</dbReference>
<dbReference type="PROSITE" id="PS50893">
    <property type="entry name" value="ABC_TRANSPORTER_2"/>
    <property type="match status" value="1"/>
</dbReference>
<name>A0A1G8BHX3_9MICO</name>
<dbReference type="GO" id="GO:0016887">
    <property type="term" value="F:ATP hydrolysis activity"/>
    <property type="evidence" value="ECO:0007669"/>
    <property type="project" value="InterPro"/>
</dbReference>
<protein>
    <submittedName>
        <fullName evidence="5">Amino acid/amide ABC transporter ATP-binding protein 1, HAAT family</fullName>
    </submittedName>
</protein>
<dbReference type="Pfam" id="PF12399">
    <property type="entry name" value="BCA_ABC_TP_C"/>
    <property type="match status" value="1"/>
</dbReference>
<dbReference type="AlphaFoldDB" id="A0A1G8BHX3"/>
<dbReference type="PANTHER" id="PTHR45772:SF9">
    <property type="entry name" value="CONSERVED COMPONENT OF ABC TRANSPORTER FOR NATURAL AMINO ACIDS"/>
    <property type="match status" value="1"/>
</dbReference>
<dbReference type="PROSITE" id="PS00211">
    <property type="entry name" value="ABC_TRANSPORTER_1"/>
    <property type="match status" value="1"/>
</dbReference>
<dbReference type="STRING" id="399736.SAMN04489720_0950"/>
<evidence type="ECO:0000313" key="6">
    <source>
        <dbReference type="Proteomes" id="UP000198822"/>
    </source>
</evidence>
<evidence type="ECO:0000256" key="2">
    <source>
        <dbReference type="ARBA" id="ARBA00022741"/>
    </source>
</evidence>
<keyword evidence="3 5" id="KW-0067">ATP-binding</keyword>
<evidence type="ECO:0000256" key="3">
    <source>
        <dbReference type="ARBA" id="ARBA00022840"/>
    </source>
</evidence>
<dbReference type="InterPro" id="IPR003593">
    <property type="entry name" value="AAA+_ATPase"/>
</dbReference>
<dbReference type="RefSeq" id="WP_092502909.1">
    <property type="nucleotide sequence ID" value="NZ_LT629695.1"/>
</dbReference>
<dbReference type="Proteomes" id="UP000198822">
    <property type="component" value="Chromosome I"/>
</dbReference>
<dbReference type="OrthoDB" id="9805514at2"/>
<gene>
    <name evidence="5" type="ORF">SAMN04489720_0950</name>
</gene>
<keyword evidence="2" id="KW-0547">Nucleotide-binding</keyword>
<dbReference type="GO" id="GO:0005886">
    <property type="term" value="C:plasma membrane"/>
    <property type="evidence" value="ECO:0007669"/>
    <property type="project" value="TreeGrafter"/>
</dbReference>
<proteinExistence type="predicted"/>
<dbReference type="SMART" id="SM00382">
    <property type="entry name" value="AAA"/>
    <property type="match status" value="1"/>
</dbReference>
<dbReference type="Pfam" id="PF00005">
    <property type="entry name" value="ABC_tran"/>
    <property type="match status" value="1"/>
</dbReference>
<dbReference type="SUPFAM" id="SSF52540">
    <property type="entry name" value="P-loop containing nucleoside triphosphate hydrolases"/>
    <property type="match status" value="1"/>
</dbReference>
<dbReference type="EMBL" id="LT629695">
    <property type="protein sequence ID" value="SDH32768.1"/>
    <property type="molecule type" value="Genomic_DNA"/>
</dbReference>
<dbReference type="Gene3D" id="3.40.50.300">
    <property type="entry name" value="P-loop containing nucleotide triphosphate hydrolases"/>
    <property type="match status" value="1"/>
</dbReference>
<dbReference type="InterPro" id="IPR017871">
    <property type="entry name" value="ABC_transporter-like_CS"/>
</dbReference>
<dbReference type="InterPro" id="IPR051120">
    <property type="entry name" value="ABC_AA/LPS_Transport"/>
</dbReference>
<accession>A0A1G8BHX3</accession>
<dbReference type="InterPro" id="IPR027417">
    <property type="entry name" value="P-loop_NTPase"/>
</dbReference>
<evidence type="ECO:0000256" key="1">
    <source>
        <dbReference type="ARBA" id="ARBA00022448"/>
    </source>
</evidence>
<sequence length="309" mass="33605">MSSATKTHHLVQGEVGPGCAKVDPIVVADAVKRQFGGLTAVDVAHVEIPRGAITALIGPNGAGKTTFFNLLTGFDKPNEGTWSFEGQSLAGVPAYKVARRGMVRTFQLTKSLGRLTVLQNMLLGATGQRGERFFSAFWSFLWKGQEQENIARADDLLARFKLDAKREDFAASLSGGQRKLLEMARALMSKPTLVMLDEPMAGVNPALTQSLLDHVLGLKADGMSVLFVEHDMHMVRHISDWVIVMAEGKVVAEGPPESIMQDQAVVDAYLGAHHDTDLGTLTNQEIQQIEEEAAEELEEIVAAREEDKA</sequence>
<keyword evidence="1" id="KW-0813">Transport</keyword>
<evidence type="ECO:0000313" key="5">
    <source>
        <dbReference type="EMBL" id="SDH32768.1"/>
    </source>
</evidence>
<evidence type="ECO:0000259" key="4">
    <source>
        <dbReference type="PROSITE" id="PS50893"/>
    </source>
</evidence>
<reference evidence="6" key="1">
    <citation type="submission" date="2016-10" db="EMBL/GenBank/DDBJ databases">
        <authorList>
            <person name="Varghese N."/>
            <person name="Submissions S."/>
        </authorList>
    </citation>
    <scope>NUCLEOTIDE SEQUENCE [LARGE SCALE GENOMIC DNA]</scope>
    <source>
        <strain evidence="6">DSM 22002</strain>
    </source>
</reference>
<dbReference type="CDD" id="cd03219">
    <property type="entry name" value="ABC_Mj1267_LivG_branched"/>
    <property type="match status" value="1"/>
</dbReference>